<reference evidence="1" key="1">
    <citation type="submission" date="2017-10" db="EMBL/GenBank/DDBJ databases">
        <title>Whole genome sequencing of members of genus Pseudoxanthomonas.</title>
        <authorList>
            <person name="Kumar S."/>
            <person name="Bansal K."/>
            <person name="Kaur A."/>
            <person name="Patil P."/>
            <person name="Sharma S."/>
            <person name="Patil P.B."/>
        </authorList>
    </citation>
    <scope>NUCLEOTIDE SEQUENCE</scope>
    <source>
        <strain evidence="1">DSM 22914</strain>
    </source>
</reference>
<accession>A0A921NVC9</accession>
<keyword evidence="2" id="KW-1185">Reference proteome</keyword>
<protein>
    <submittedName>
        <fullName evidence="1">Uncharacterized protein</fullName>
    </submittedName>
</protein>
<gene>
    <name evidence="1" type="ORF">CR938_00200</name>
</gene>
<sequence length="78" mass="8349">MRWGRFLAGLAPRDRADHYRECLQALCDLMDPDTTLDAAGRRRVALLLDHLVGGLDGALQDAAGQEAASTQAEGRDGG</sequence>
<dbReference type="Proteomes" id="UP000717981">
    <property type="component" value="Unassembled WGS sequence"/>
</dbReference>
<proteinExistence type="predicted"/>
<name>A0A921NVC9_9GAMM</name>
<evidence type="ECO:0000313" key="1">
    <source>
        <dbReference type="EMBL" id="KAF1690935.1"/>
    </source>
</evidence>
<organism evidence="1 2">
    <name type="scientific">Pseudoxanthomonas taiwanensis</name>
    <dbReference type="NCBI Taxonomy" id="176598"/>
    <lineage>
        <taxon>Bacteria</taxon>
        <taxon>Pseudomonadati</taxon>
        <taxon>Pseudomonadota</taxon>
        <taxon>Gammaproteobacteria</taxon>
        <taxon>Lysobacterales</taxon>
        <taxon>Lysobacteraceae</taxon>
        <taxon>Pseudoxanthomonas</taxon>
    </lineage>
</organism>
<dbReference type="EMBL" id="PDWK01000001">
    <property type="protein sequence ID" value="KAF1690935.1"/>
    <property type="molecule type" value="Genomic_DNA"/>
</dbReference>
<evidence type="ECO:0000313" key="2">
    <source>
        <dbReference type="Proteomes" id="UP000717981"/>
    </source>
</evidence>
<dbReference type="RefSeq" id="WP_162123062.1">
    <property type="nucleotide sequence ID" value="NZ_PDWK01000001.1"/>
</dbReference>
<comment type="caution">
    <text evidence="1">The sequence shown here is derived from an EMBL/GenBank/DDBJ whole genome shotgun (WGS) entry which is preliminary data.</text>
</comment>
<dbReference type="AlphaFoldDB" id="A0A921NVC9"/>